<proteinExistence type="predicted"/>
<accession>A0AAN7MJE1</accession>
<name>A0AAN7MJE1_MYCAM</name>
<evidence type="ECO:0000256" key="1">
    <source>
        <dbReference type="SAM" id="MobiDB-lite"/>
    </source>
</evidence>
<dbReference type="Proteomes" id="UP001333110">
    <property type="component" value="Unassembled WGS sequence"/>
</dbReference>
<comment type="caution">
    <text evidence="3">The sequence shown here is derived from an EMBL/GenBank/DDBJ whole genome shotgun (WGS) entry which is preliminary data.</text>
</comment>
<evidence type="ECO:0000313" key="4">
    <source>
        <dbReference type="Proteomes" id="UP001333110"/>
    </source>
</evidence>
<gene>
    <name evidence="2" type="ORF">QYF61_012612</name>
    <name evidence="3" type="ORF">QYF61_012613</name>
</gene>
<reference evidence="3 4" key="1">
    <citation type="journal article" date="2023" name="J. Hered.">
        <title>Chromosome-level genome of the wood stork (Mycteria americana) provides insight into avian chromosome evolution.</title>
        <authorList>
            <person name="Flamio R. Jr."/>
            <person name="Ramstad K.M."/>
        </authorList>
    </citation>
    <scope>NUCLEOTIDE SEQUENCE [LARGE SCALE GENOMIC DNA]</scope>
    <source>
        <strain evidence="3">JAX WOST 10</strain>
    </source>
</reference>
<evidence type="ECO:0000313" key="2">
    <source>
        <dbReference type="EMBL" id="KAK4806891.1"/>
    </source>
</evidence>
<evidence type="ECO:0000313" key="3">
    <source>
        <dbReference type="EMBL" id="KAK4806892.1"/>
    </source>
</evidence>
<sequence length="70" mass="7728">MTDIAVTPTPATGTVAEQENQPVLVSVAPIHKKKSWRRKSAPLEREDERAVPSQGEEEEEEELVNGTETT</sequence>
<keyword evidence="4" id="KW-1185">Reference proteome</keyword>
<dbReference type="AlphaFoldDB" id="A0AAN7MJE1"/>
<feature type="region of interest" description="Disordered" evidence="1">
    <location>
        <begin position="33"/>
        <end position="70"/>
    </location>
</feature>
<organism evidence="3 4">
    <name type="scientific">Mycteria americana</name>
    <name type="common">Wood stork</name>
    <dbReference type="NCBI Taxonomy" id="33587"/>
    <lineage>
        <taxon>Eukaryota</taxon>
        <taxon>Metazoa</taxon>
        <taxon>Chordata</taxon>
        <taxon>Craniata</taxon>
        <taxon>Vertebrata</taxon>
        <taxon>Euteleostomi</taxon>
        <taxon>Archelosauria</taxon>
        <taxon>Archosauria</taxon>
        <taxon>Dinosauria</taxon>
        <taxon>Saurischia</taxon>
        <taxon>Theropoda</taxon>
        <taxon>Coelurosauria</taxon>
        <taxon>Aves</taxon>
        <taxon>Neognathae</taxon>
        <taxon>Neoaves</taxon>
        <taxon>Aequornithes</taxon>
        <taxon>Ciconiiformes</taxon>
        <taxon>Ciconiidae</taxon>
        <taxon>Mycteria</taxon>
    </lineage>
</organism>
<protein>
    <submittedName>
        <fullName evidence="3">Uncharacterized protein</fullName>
    </submittedName>
</protein>
<dbReference type="EMBL" id="JAUNZN010000033">
    <property type="protein sequence ID" value="KAK4806891.1"/>
    <property type="molecule type" value="Genomic_DNA"/>
</dbReference>
<feature type="compositionally biased region" description="Basic and acidic residues" evidence="1">
    <location>
        <begin position="41"/>
        <end position="50"/>
    </location>
</feature>
<dbReference type="EMBL" id="JAUNZN010000033">
    <property type="protein sequence ID" value="KAK4806892.1"/>
    <property type="molecule type" value="Genomic_DNA"/>
</dbReference>